<evidence type="ECO:0000313" key="3">
    <source>
        <dbReference type="Proteomes" id="UP000294802"/>
    </source>
</evidence>
<proteinExistence type="predicted"/>
<sequence length="328" mass="37117">MDAHQLKEEFIAEQYDSIMLATTSNHSSDFLRLPDKLINSQKCMSFSIASETIAKEIISLFDELAFYIYVDVERKQNIDLYKLVNDNICSARLREIKPNDLAMDAADILIYKSVKDKDKNIIIVGTGNIGIKLAIRLAERNYNVFLHGRNQEKVDLFVKMINEMLPKYTKQIKVWDKEPIDVLCTMISATEVIDERYLDYFNEGAIAIDGGIGNFKKSFIKRALAEGYDVLRLDVRISNDVLNGIDQSFNSTFFTEIKGERTLNTVHIVSGGIIGQSGDIIVDRIVKPKRVIGAANGIGGVKREDELSIEDHEKIRLVNEAIKEQKSC</sequence>
<feature type="domain" description="6-phosphogluconate dehydrogenase NADP-binding" evidence="1">
    <location>
        <begin position="121"/>
        <end position="226"/>
    </location>
</feature>
<dbReference type="OrthoDB" id="2360403at2"/>
<dbReference type="RefSeq" id="WP_133443288.1">
    <property type="nucleotide sequence ID" value="NZ_SCWB01000004.1"/>
</dbReference>
<dbReference type="Proteomes" id="UP000294802">
    <property type="component" value="Unassembled WGS sequence"/>
</dbReference>
<dbReference type="InterPro" id="IPR006115">
    <property type="entry name" value="6PGDH_NADP-bd"/>
</dbReference>
<dbReference type="Gene3D" id="3.40.50.720">
    <property type="entry name" value="NAD(P)-binding Rossmann-like Domain"/>
    <property type="match status" value="1"/>
</dbReference>
<protein>
    <recommendedName>
        <fullName evidence="1">6-phosphogluconate dehydrogenase NADP-binding domain-containing protein</fullName>
    </recommendedName>
</protein>
<dbReference type="Pfam" id="PF03446">
    <property type="entry name" value="NAD_binding_2"/>
    <property type="match status" value="1"/>
</dbReference>
<dbReference type="AlphaFoldDB" id="A0A4R6BVR0"/>
<accession>A0A4R6BVR0</accession>
<evidence type="ECO:0000259" key="1">
    <source>
        <dbReference type="Pfam" id="PF03446"/>
    </source>
</evidence>
<dbReference type="SUPFAM" id="SSF51735">
    <property type="entry name" value="NAD(P)-binding Rossmann-fold domains"/>
    <property type="match status" value="1"/>
</dbReference>
<evidence type="ECO:0000313" key="2">
    <source>
        <dbReference type="EMBL" id="TDM12383.1"/>
    </source>
</evidence>
<dbReference type="GO" id="GO:0050661">
    <property type="term" value="F:NADP binding"/>
    <property type="evidence" value="ECO:0007669"/>
    <property type="project" value="InterPro"/>
</dbReference>
<reference evidence="2 3" key="1">
    <citation type="submission" date="2019-01" db="EMBL/GenBank/DDBJ databases">
        <title>Draft genome sequences of the type strains of six Macrococcus species.</title>
        <authorList>
            <person name="Mazhar S."/>
            <person name="Altermann E."/>
            <person name="Hill C."/>
            <person name="Mcauliffe O."/>
        </authorList>
    </citation>
    <scope>NUCLEOTIDE SEQUENCE [LARGE SCALE GENOMIC DNA]</scope>
    <source>
        <strain evidence="2 3">CCM4815</strain>
    </source>
</reference>
<organism evidence="2 3">
    <name type="scientific">Macrococcus lamae</name>
    <dbReference type="NCBI Taxonomy" id="198484"/>
    <lineage>
        <taxon>Bacteria</taxon>
        <taxon>Bacillati</taxon>
        <taxon>Bacillota</taxon>
        <taxon>Bacilli</taxon>
        <taxon>Bacillales</taxon>
        <taxon>Staphylococcaceae</taxon>
        <taxon>Macrococcus</taxon>
    </lineage>
</organism>
<keyword evidence="3" id="KW-1185">Reference proteome</keyword>
<comment type="caution">
    <text evidence="2">The sequence shown here is derived from an EMBL/GenBank/DDBJ whole genome shotgun (WGS) entry which is preliminary data.</text>
</comment>
<gene>
    <name evidence="2" type="ORF">ERX29_03400</name>
</gene>
<dbReference type="InterPro" id="IPR036291">
    <property type="entry name" value="NAD(P)-bd_dom_sf"/>
</dbReference>
<name>A0A4R6BVR0_9STAP</name>
<dbReference type="EMBL" id="SCWB01000004">
    <property type="protein sequence ID" value="TDM12383.1"/>
    <property type="molecule type" value="Genomic_DNA"/>
</dbReference>